<dbReference type="AlphaFoldDB" id="A0A7R9LIX0"/>
<dbReference type="SUPFAM" id="SSF56112">
    <property type="entry name" value="Protein kinase-like (PK-like)"/>
    <property type="match status" value="1"/>
</dbReference>
<keyword evidence="4" id="KW-0547">Nucleotide-binding</keyword>
<dbReference type="InterPro" id="IPR000719">
    <property type="entry name" value="Prot_kinase_dom"/>
</dbReference>
<dbReference type="EMBL" id="CAJPVJ010001114">
    <property type="protein sequence ID" value="CAG2164072.1"/>
    <property type="molecule type" value="Genomic_DNA"/>
</dbReference>
<evidence type="ECO:0000256" key="3">
    <source>
        <dbReference type="ARBA" id="ARBA00022679"/>
    </source>
</evidence>
<accession>A0A7R9LIX0</accession>
<keyword evidence="6" id="KW-0067">ATP-binding</keyword>
<dbReference type="PRINTS" id="PR00633">
    <property type="entry name" value="RCCNDNSATION"/>
</dbReference>
<dbReference type="GO" id="GO:0005737">
    <property type="term" value="C:cytoplasm"/>
    <property type="evidence" value="ECO:0007669"/>
    <property type="project" value="TreeGrafter"/>
</dbReference>
<dbReference type="Gene3D" id="3.30.200.20">
    <property type="entry name" value="Phosphorylase Kinase, domain 1"/>
    <property type="match status" value="1"/>
</dbReference>
<feature type="compositionally biased region" description="Polar residues" evidence="8">
    <location>
        <begin position="385"/>
        <end position="404"/>
    </location>
</feature>
<dbReference type="GO" id="GO:0004694">
    <property type="term" value="F:eukaryotic translation initiation factor 2alpha kinase activity"/>
    <property type="evidence" value="ECO:0007669"/>
    <property type="project" value="TreeGrafter"/>
</dbReference>
<evidence type="ECO:0000313" key="11">
    <source>
        <dbReference type="Proteomes" id="UP000728032"/>
    </source>
</evidence>
<evidence type="ECO:0000256" key="2">
    <source>
        <dbReference type="ARBA" id="ARBA00022527"/>
    </source>
</evidence>
<dbReference type="Gene3D" id="2.130.10.30">
    <property type="entry name" value="Regulator of chromosome condensation 1/beta-lactamase-inhibitor protein II"/>
    <property type="match status" value="1"/>
</dbReference>
<dbReference type="PROSITE" id="PS50011">
    <property type="entry name" value="PROTEIN_KINASE_DOM"/>
    <property type="match status" value="1"/>
</dbReference>
<organism evidence="10">
    <name type="scientific">Oppiella nova</name>
    <dbReference type="NCBI Taxonomy" id="334625"/>
    <lineage>
        <taxon>Eukaryota</taxon>
        <taxon>Metazoa</taxon>
        <taxon>Ecdysozoa</taxon>
        <taxon>Arthropoda</taxon>
        <taxon>Chelicerata</taxon>
        <taxon>Arachnida</taxon>
        <taxon>Acari</taxon>
        <taxon>Acariformes</taxon>
        <taxon>Sarcoptiformes</taxon>
        <taxon>Oribatida</taxon>
        <taxon>Brachypylina</taxon>
        <taxon>Oppioidea</taxon>
        <taxon>Oppiidae</taxon>
        <taxon>Oppiella</taxon>
    </lineage>
</organism>
<dbReference type="PANTHER" id="PTHR11042:SF160">
    <property type="entry name" value="EUKARYOTIC TRANSLATION INITIATION FACTOR 2-ALPHA KINASE 1"/>
    <property type="match status" value="1"/>
</dbReference>
<evidence type="ECO:0000256" key="5">
    <source>
        <dbReference type="ARBA" id="ARBA00022777"/>
    </source>
</evidence>
<keyword evidence="3" id="KW-0808">Transferase</keyword>
<name>A0A7R9LIX0_9ACAR</name>
<dbReference type="Proteomes" id="UP000728032">
    <property type="component" value="Unassembled WGS sequence"/>
</dbReference>
<dbReference type="InterPro" id="IPR050339">
    <property type="entry name" value="CC_SR_Kinase"/>
</dbReference>
<dbReference type="EC" id="2.7.11.1" evidence="1"/>
<dbReference type="PROSITE" id="PS50012">
    <property type="entry name" value="RCC1_3"/>
    <property type="match status" value="2"/>
</dbReference>
<dbReference type="GO" id="GO:0005634">
    <property type="term" value="C:nucleus"/>
    <property type="evidence" value="ECO:0007669"/>
    <property type="project" value="TreeGrafter"/>
</dbReference>
<dbReference type="Gene3D" id="1.10.510.10">
    <property type="entry name" value="Transferase(Phosphotransferase) domain 1"/>
    <property type="match status" value="1"/>
</dbReference>
<dbReference type="OrthoDB" id="10256179at2759"/>
<dbReference type="Pfam" id="PF00069">
    <property type="entry name" value="Pkinase"/>
    <property type="match status" value="1"/>
</dbReference>
<keyword evidence="5" id="KW-0418">Kinase</keyword>
<dbReference type="GO" id="GO:0005524">
    <property type="term" value="F:ATP binding"/>
    <property type="evidence" value="ECO:0007669"/>
    <property type="project" value="UniProtKB-KW"/>
</dbReference>
<dbReference type="InterPro" id="IPR011009">
    <property type="entry name" value="Kinase-like_dom_sf"/>
</dbReference>
<feature type="domain" description="Protein kinase" evidence="9">
    <location>
        <begin position="83"/>
        <end position="410"/>
    </location>
</feature>
<proteinExistence type="predicted"/>
<dbReference type="Pfam" id="PF00415">
    <property type="entry name" value="RCC1"/>
    <property type="match status" value="2"/>
</dbReference>
<evidence type="ECO:0000256" key="1">
    <source>
        <dbReference type="ARBA" id="ARBA00012513"/>
    </source>
</evidence>
<gene>
    <name evidence="10" type="ORF">ONB1V03_LOCUS3632</name>
</gene>
<keyword evidence="11" id="KW-1185">Reference proteome</keyword>
<evidence type="ECO:0000256" key="4">
    <source>
        <dbReference type="ARBA" id="ARBA00022741"/>
    </source>
</evidence>
<evidence type="ECO:0000256" key="7">
    <source>
        <dbReference type="PROSITE-ProRule" id="PRU00235"/>
    </source>
</evidence>
<dbReference type="PANTHER" id="PTHR11042">
    <property type="entry name" value="EUKARYOTIC TRANSLATION INITIATION FACTOR 2-ALPHA KINASE EIF2-ALPHA KINASE -RELATED"/>
    <property type="match status" value="1"/>
</dbReference>
<protein>
    <recommendedName>
        <fullName evidence="1">non-specific serine/threonine protein kinase</fullName>
        <ecNumber evidence="1">2.7.11.1</ecNumber>
    </recommendedName>
</protein>
<feature type="repeat" description="RCC1" evidence="7">
    <location>
        <begin position="76"/>
        <end position="127"/>
    </location>
</feature>
<dbReference type="SUPFAM" id="SSF50985">
    <property type="entry name" value="RCC1/BLIP-II"/>
    <property type="match status" value="1"/>
</dbReference>
<evidence type="ECO:0000313" key="10">
    <source>
        <dbReference type="EMBL" id="CAD7642510.1"/>
    </source>
</evidence>
<feature type="repeat" description="RCC1" evidence="7">
    <location>
        <begin position="128"/>
        <end position="181"/>
    </location>
</feature>
<dbReference type="InterPro" id="IPR009091">
    <property type="entry name" value="RCC1/BLIP-II"/>
</dbReference>
<keyword evidence="2" id="KW-0723">Serine/threonine-protein kinase</keyword>
<dbReference type="EMBL" id="OC915939">
    <property type="protein sequence ID" value="CAD7642510.1"/>
    <property type="molecule type" value="Genomic_DNA"/>
</dbReference>
<feature type="region of interest" description="Disordered" evidence="8">
    <location>
        <begin position="378"/>
        <end position="410"/>
    </location>
</feature>
<dbReference type="SMART" id="SM00220">
    <property type="entry name" value="S_TKc"/>
    <property type="match status" value="1"/>
</dbReference>
<evidence type="ECO:0000256" key="6">
    <source>
        <dbReference type="ARBA" id="ARBA00022840"/>
    </source>
</evidence>
<evidence type="ECO:0000259" key="9">
    <source>
        <dbReference type="PROSITE" id="PS50011"/>
    </source>
</evidence>
<dbReference type="PROSITE" id="PS00626">
    <property type="entry name" value="RCC1_2"/>
    <property type="match status" value="1"/>
</dbReference>
<evidence type="ECO:0000256" key="8">
    <source>
        <dbReference type="SAM" id="MobiDB-lite"/>
    </source>
</evidence>
<dbReference type="InterPro" id="IPR000408">
    <property type="entry name" value="Reg_chr_condens"/>
</dbReference>
<sequence>MYVDFRTHSMPLFNDLGWMSFKDLLKVFVKNIICTGYGQALYGQSKGVTSFSPLMTGVGVSGYDYGYNILLVTNNDTVYGWGANGGGCLGLGHGSQVETLQLIRKLRGKRIQQFINGYDFVLAITEQNHVFSWGLNDQGQCAREATDEKVCLKPQDIWYLNDKNITYVCCGFGHSLALTTDGRVYEWGNIYASVAFNSNFRKCSPLLDKPLGSGDFTEEYIQRVYKEVQNLGAVRSEYCVQYYNSWPEGKHLYIQMEFCSQNLRNILEVKPQLCDFGLAVEHQRETQSHSKHTGTPKYMAPELYQSKYTVKVDIYSLGIISMELFDISLEDNELDKYISTSFHEKILGLVLDQGVVIYYMEVISGHLASVIPASESISKSRDNESNVSTGGVQSLRENSKQNNLKLARKN</sequence>
<reference evidence="10" key="1">
    <citation type="submission" date="2020-11" db="EMBL/GenBank/DDBJ databases">
        <authorList>
            <person name="Tran Van P."/>
        </authorList>
    </citation>
    <scope>NUCLEOTIDE SEQUENCE</scope>
</reference>